<gene>
    <name evidence="2" type="ORF">Q6A51_19965</name>
</gene>
<reference evidence="2 3" key="1">
    <citation type="submission" date="2023-07" db="EMBL/GenBank/DDBJ databases">
        <title>Identification of four novel Pseudomonas species associated with bacterial leaf spot of cucurbits.</title>
        <authorList>
            <person name="Fullem K.R."/>
        </authorList>
    </citation>
    <scope>NUCLEOTIDE SEQUENCE [LARGE SCALE GENOMIC DNA]</scope>
    <source>
        <strain evidence="2 3">KFB 138</strain>
    </source>
</reference>
<feature type="domain" description="DUF7740" evidence="1">
    <location>
        <begin position="1"/>
        <end position="62"/>
    </location>
</feature>
<name>A0ABT9CUF7_9PSED</name>
<comment type="caution">
    <text evidence="2">The sequence shown here is derived from an EMBL/GenBank/DDBJ whole genome shotgun (WGS) entry which is preliminary data.</text>
</comment>
<evidence type="ECO:0000259" key="1">
    <source>
        <dbReference type="Pfam" id="PF24886"/>
    </source>
</evidence>
<sequence length="65" mass="7293">MTLSDAILVLLLADRIHGSDAAIRRAAKNVIKKLPKSKRDIIFQIVDTKSPRQLIQHIAANLNDY</sequence>
<evidence type="ECO:0000313" key="2">
    <source>
        <dbReference type="EMBL" id="MDO7929065.1"/>
    </source>
</evidence>
<evidence type="ECO:0000313" key="3">
    <source>
        <dbReference type="Proteomes" id="UP001223016"/>
    </source>
</evidence>
<dbReference type="EMBL" id="JAUQOO010000017">
    <property type="protein sequence ID" value="MDO7929065.1"/>
    <property type="molecule type" value="Genomic_DNA"/>
</dbReference>
<protein>
    <recommendedName>
        <fullName evidence="1">DUF7740 domain-containing protein</fullName>
    </recommendedName>
</protein>
<dbReference type="Proteomes" id="UP001223016">
    <property type="component" value="Unassembled WGS sequence"/>
</dbReference>
<proteinExistence type="predicted"/>
<dbReference type="InterPro" id="IPR056642">
    <property type="entry name" value="DUF7740"/>
</dbReference>
<keyword evidence="3" id="KW-1185">Reference proteome</keyword>
<dbReference type="Pfam" id="PF24886">
    <property type="entry name" value="DUF7740"/>
    <property type="match status" value="1"/>
</dbReference>
<organism evidence="2 3">
    <name type="scientific">Pseudomonas serbiensis</name>
    <dbReference type="NCBI Taxonomy" id="3064350"/>
    <lineage>
        <taxon>Bacteria</taxon>
        <taxon>Pseudomonadati</taxon>
        <taxon>Pseudomonadota</taxon>
        <taxon>Gammaproteobacteria</taxon>
        <taxon>Pseudomonadales</taxon>
        <taxon>Pseudomonadaceae</taxon>
        <taxon>Pseudomonas</taxon>
    </lineage>
</organism>
<dbReference type="RefSeq" id="WP_304575557.1">
    <property type="nucleotide sequence ID" value="NZ_JAUQOO010000017.1"/>
</dbReference>
<accession>A0ABT9CUF7</accession>